<organism evidence="6 7">
    <name type="scientific">candidate division WOR-3 bacterium</name>
    <dbReference type="NCBI Taxonomy" id="2052148"/>
    <lineage>
        <taxon>Bacteria</taxon>
        <taxon>Bacteria division WOR-3</taxon>
    </lineage>
</organism>
<evidence type="ECO:0000256" key="2">
    <source>
        <dbReference type="ARBA" id="ARBA00022801"/>
    </source>
</evidence>
<comment type="caution">
    <text evidence="6">The sequence shown here is derived from an EMBL/GenBank/DDBJ whole genome shotgun (WGS) entry which is preliminary data.</text>
</comment>
<evidence type="ECO:0000256" key="4">
    <source>
        <dbReference type="PIRSR" id="PIRSR617867-1"/>
    </source>
</evidence>
<dbReference type="PANTHER" id="PTHR11717:SF31">
    <property type="entry name" value="LOW MOLECULAR WEIGHT PROTEIN-TYROSINE-PHOSPHATASE ETP-RELATED"/>
    <property type="match status" value="1"/>
</dbReference>
<dbReference type="Gene3D" id="3.40.50.2300">
    <property type="match status" value="1"/>
</dbReference>
<keyword evidence="2" id="KW-0378">Hydrolase</keyword>
<evidence type="ECO:0000259" key="5">
    <source>
        <dbReference type="SMART" id="SM00226"/>
    </source>
</evidence>
<gene>
    <name evidence="6" type="ORF">FJY68_03545</name>
</gene>
<keyword evidence="3" id="KW-0904">Protein phosphatase</keyword>
<dbReference type="PRINTS" id="PR00719">
    <property type="entry name" value="LMWPTPASE"/>
</dbReference>
<evidence type="ECO:0000313" key="7">
    <source>
        <dbReference type="Proteomes" id="UP000779900"/>
    </source>
</evidence>
<dbReference type="InterPro" id="IPR023485">
    <property type="entry name" value="Ptyr_pPase"/>
</dbReference>
<feature type="active site" description="Proton donor" evidence="4">
    <location>
        <position position="303"/>
    </location>
</feature>
<dbReference type="GO" id="GO:0004725">
    <property type="term" value="F:protein tyrosine phosphatase activity"/>
    <property type="evidence" value="ECO:0007669"/>
    <property type="project" value="InterPro"/>
</dbReference>
<reference evidence="6" key="1">
    <citation type="submission" date="2019-03" db="EMBL/GenBank/DDBJ databases">
        <title>Lake Tanganyika Metagenome-Assembled Genomes (MAGs).</title>
        <authorList>
            <person name="Tran P."/>
        </authorList>
    </citation>
    <scope>NUCLEOTIDE SEQUENCE</scope>
    <source>
        <strain evidence="6">K_DeepCast_150m_m2_040</strain>
    </source>
</reference>
<feature type="domain" description="Phosphotyrosine protein phosphatase I" evidence="5">
    <location>
        <begin position="188"/>
        <end position="329"/>
    </location>
</feature>
<dbReference type="Proteomes" id="UP000779900">
    <property type="component" value="Unassembled WGS sequence"/>
</dbReference>
<evidence type="ECO:0000313" key="6">
    <source>
        <dbReference type="EMBL" id="MBM3330909.1"/>
    </source>
</evidence>
<feature type="active site" evidence="4">
    <location>
        <position position="200"/>
    </location>
</feature>
<accession>A0A937XGB8</accession>
<feature type="active site" description="Nucleophile" evidence="4">
    <location>
        <position position="194"/>
    </location>
</feature>
<dbReference type="AlphaFoldDB" id="A0A937XGB8"/>
<evidence type="ECO:0000256" key="3">
    <source>
        <dbReference type="ARBA" id="ARBA00022912"/>
    </source>
</evidence>
<name>A0A937XGB8_UNCW3</name>
<evidence type="ECO:0000256" key="1">
    <source>
        <dbReference type="ARBA" id="ARBA00011063"/>
    </source>
</evidence>
<dbReference type="InterPro" id="IPR017867">
    <property type="entry name" value="Tyr_phospatase_low_mol_wt"/>
</dbReference>
<sequence length="341" mass="36133">MPKFVKLQQKNPADLAGQIAGALRSGVAVVPMLGGYCVLAREREALAGLGEPYRMVTAEMLAASTAGLEASLQERVLKAMAEPLVARLVADQPGQALASEPLAREILRRAEGDVWIGVPAESAEPGELADELGNRSSIVVTGDAGGPGPTGLDFSLRPVVIDRRGKLGILDVEQLLGELVVMGPGLFFSVLVLCTGNSCRSPMAMCMLANMLEGTPAFVGSAGTDAPVGSPAAANAVEVMREAGLDLTRHRAQQVSQSMLAAADLVLVMEEYHRQRVADLAADAARRTRLLLSYVGRNEKVDDPVGFSIECYRLTREVMKPALERVAAEVRHRAGIGEVRS</sequence>
<protein>
    <recommendedName>
        <fullName evidence="5">Phosphotyrosine protein phosphatase I domain-containing protein</fullName>
    </recommendedName>
</protein>
<dbReference type="SMART" id="SM00226">
    <property type="entry name" value="LMWPc"/>
    <property type="match status" value="1"/>
</dbReference>
<dbReference type="EMBL" id="VGIR01000013">
    <property type="protein sequence ID" value="MBM3330909.1"/>
    <property type="molecule type" value="Genomic_DNA"/>
</dbReference>
<dbReference type="Pfam" id="PF01451">
    <property type="entry name" value="LMWPc"/>
    <property type="match status" value="1"/>
</dbReference>
<dbReference type="InterPro" id="IPR050438">
    <property type="entry name" value="LMW_PTPase"/>
</dbReference>
<dbReference type="InterPro" id="IPR036196">
    <property type="entry name" value="Ptyr_pPase_sf"/>
</dbReference>
<dbReference type="SUPFAM" id="SSF52788">
    <property type="entry name" value="Phosphotyrosine protein phosphatases I"/>
    <property type="match status" value="1"/>
</dbReference>
<proteinExistence type="inferred from homology"/>
<comment type="similarity">
    <text evidence="1">Belongs to the low molecular weight phosphotyrosine protein phosphatase family.</text>
</comment>
<dbReference type="PANTHER" id="PTHR11717">
    <property type="entry name" value="LOW MOLECULAR WEIGHT PROTEIN TYROSINE PHOSPHATASE"/>
    <property type="match status" value="1"/>
</dbReference>